<evidence type="ECO:0000259" key="7">
    <source>
        <dbReference type="PROSITE" id="PS50801"/>
    </source>
</evidence>
<feature type="transmembrane region" description="Helical" evidence="5">
    <location>
        <begin position="209"/>
        <end position="230"/>
    </location>
</feature>
<keyword evidence="2 5" id="KW-0812">Transmembrane</keyword>
<dbReference type="Gene3D" id="3.30.750.24">
    <property type="entry name" value="STAS domain"/>
    <property type="match status" value="1"/>
</dbReference>
<feature type="transmembrane region" description="Helical" evidence="5">
    <location>
        <begin position="263"/>
        <end position="284"/>
    </location>
</feature>
<dbReference type="InterPro" id="IPR052706">
    <property type="entry name" value="Membrane-Transporter-like"/>
</dbReference>
<organism evidence="8 9">
    <name type="scientific">Tranquillimonas alkanivorans</name>
    <dbReference type="NCBI Taxonomy" id="441119"/>
    <lineage>
        <taxon>Bacteria</taxon>
        <taxon>Pseudomonadati</taxon>
        <taxon>Pseudomonadota</taxon>
        <taxon>Alphaproteobacteria</taxon>
        <taxon>Rhodobacterales</taxon>
        <taxon>Roseobacteraceae</taxon>
        <taxon>Tranquillimonas</taxon>
    </lineage>
</organism>
<dbReference type="InterPro" id="IPR036513">
    <property type="entry name" value="STAS_dom_sf"/>
</dbReference>
<feature type="transmembrane region" description="Helical" evidence="5">
    <location>
        <begin position="366"/>
        <end position="384"/>
    </location>
</feature>
<feature type="transmembrane region" description="Helical" evidence="5">
    <location>
        <begin position="340"/>
        <end position="360"/>
    </location>
</feature>
<reference evidence="8 9" key="1">
    <citation type="submission" date="2016-10" db="EMBL/GenBank/DDBJ databases">
        <authorList>
            <person name="de Groot N.N."/>
        </authorList>
    </citation>
    <scope>NUCLEOTIDE SEQUENCE [LARGE SCALE GENOMIC DNA]</scope>
    <source>
        <strain evidence="8 9">DSM 19547</strain>
    </source>
</reference>
<name>A0A1I5UGK2_9RHOB</name>
<evidence type="ECO:0000256" key="5">
    <source>
        <dbReference type="SAM" id="Phobius"/>
    </source>
</evidence>
<dbReference type="PANTHER" id="PTHR43310">
    <property type="entry name" value="SULFATE TRANSPORTER YBAR-RELATED"/>
    <property type="match status" value="1"/>
</dbReference>
<comment type="subcellular location">
    <subcellularLocation>
        <location evidence="1">Membrane</location>
        <topology evidence="1">Multi-pass membrane protein</topology>
    </subcellularLocation>
</comment>
<keyword evidence="4 5" id="KW-0472">Membrane</keyword>
<evidence type="ECO:0000259" key="6">
    <source>
        <dbReference type="PROSITE" id="PS50042"/>
    </source>
</evidence>
<keyword evidence="3 5" id="KW-1133">Transmembrane helix</keyword>
<dbReference type="Gene3D" id="2.60.120.10">
    <property type="entry name" value="Jelly Rolls"/>
    <property type="match status" value="1"/>
</dbReference>
<dbReference type="Pfam" id="PF00027">
    <property type="entry name" value="cNMP_binding"/>
    <property type="match status" value="1"/>
</dbReference>
<dbReference type="EMBL" id="FOXA01000020">
    <property type="protein sequence ID" value="SFP94411.1"/>
    <property type="molecule type" value="Genomic_DNA"/>
</dbReference>
<dbReference type="InterPro" id="IPR014710">
    <property type="entry name" value="RmlC-like_jellyroll"/>
</dbReference>
<dbReference type="SUPFAM" id="SSF52091">
    <property type="entry name" value="SpoIIaa-like"/>
    <property type="match status" value="1"/>
</dbReference>
<feature type="transmembrane region" description="Helical" evidence="5">
    <location>
        <begin position="142"/>
        <end position="163"/>
    </location>
</feature>
<evidence type="ECO:0000256" key="3">
    <source>
        <dbReference type="ARBA" id="ARBA00022989"/>
    </source>
</evidence>
<dbReference type="InterPro" id="IPR002645">
    <property type="entry name" value="STAS_dom"/>
</dbReference>
<feature type="domain" description="STAS" evidence="7">
    <location>
        <begin position="468"/>
        <end position="547"/>
    </location>
</feature>
<dbReference type="Proteomes" id="UP000199356">
    <property type="component" value="Unassembled WGS sequence"/>
</dbReference>
<dbReference type="STRING" id="441119.SAMN04488047_12031"/>
<dbReference type="SUPFAM" id="SSF51206">
    <property type="entry name" value="cAMP-binding domain-like"/>
    <property type="match status" value="1"/>
</dbReference>
<feature type="transmembrane region" description="Helical" evidence="5">
    <location>
        <begin position="80"/>
        <end position="101"/>
    </location>
</feature>
<dbReference type="OrthoDB" id="9771198at2"/>
<dbReference type="InterPro" id="IPR011547">
    <property type="entry name" value="SLC26A/SulP_dom"/>
</dbReference>
<proteinExistence type="predicted"/>
<dbReference type="RefSeq" id="WP_143096197.1">
    <property type="nucleotide sequence ID" value="NZ_FOXA01000020.1"/>
</dbReference>
<dbReference type="PANTHER" id="PTHR43310:SF1">
    <property type="entry name" value="SULFATE TRANSPORTER YBAR-RELATED"/>
    <property type="match status" value="1"/>
</dbReference>
<dbReference type="InterPro" id="IPR018490">
    <property type="entry name" value="cNMP-bd_dom_sf"/>
</dbReference>
<keyword evidence="9" id="KW-1185">Reference proteome</keyword>
<dbReference type="AlphaFoldDB" id="A0A1I5UGK2"/>
<dbReference type="PROSITE" id="PS50042">
    <property type="entry name" value="CNMP_BINDING_3"/>
    <property type="match status" value="1"/>
</dbReference>
<feature type="transmembrane region" description="Helical" evidence="5">
    <location>
        <begin position="107"/>
        <end position="130"/>
    </location>
</feature>
<evidence type="ECO:0000313" key="9">
    <source>
        <dbReference type="Proteomes" id="UP000199356"/>
    </source>
</evidence>
<evidence type="ECO:0000313" key="8">
    <source>
        <dbReference type="EMBL" id="SFP94411.1"/>
    </source>
</evidence>
<evidence type="ECO:0000256" key="1">
    <source>
        <dbReference type="ARBA" id="ARBA00004141"/>
    </source>
</evidence>
<evidence type="ECO:0000256" key="4">
    <source>
        <dbReference type="ARBA" id="ARBA00023136"/>
    </source>
</evidence>
<dbReference type="CDD" id="cd07042">
    <property type="entry name" value="STAS_SulP_like_sulfate_transporter"/>
    <property type="match status" value="1"/>
</dbReference>
<feature type="transmembrane region" description="Helical" evidence="5">
    <location>
        <begin position="396"/>
        <end position="428"/>
    </location>
</feature>
<dbReference type="GO" id="GO:0016020">
    <property type="term" value="C:membrane"/>
    <property type="evidence" value="ECO:0007669"/>
    <property type="project" value="UniProtKB-SubCell"/>
</dbReference>
<dbReference type="CDD" id="cd00038">
    <property type="entry name" value="CAP_ED"/>
    <property type="match status" value="1"/>
</dbReference>
<dbReference type="Pfam" id="PF00916">
    <property type="entry name" value="Sulfate_transp"/>
    <property type="match status" value="1"/>
</dbReference>
<dbReference type="PROSITE" id="PS50801">
    <property type="entry name" value="STAS"/>
    <property type="match status" value="1"/>
</dbReference>
<protein>
    <submittedName>
        <fullName evidence="8">Sulfate permease, SulP family</fullName>
    </submittedName>
</protein>
<gene>
    <name evidence="8" type="ORF">SAMN04488047_12031</name>
</gene>
<feature type="transmembrane region" description="Helical" evidence="5">
    <location>
        <begin position="183"/>
        <end position="202"/>
    </location>
</feature>
<evidence type="ECO:0000256" key="2">
    <source>
        <dbReference type="ARBA" id="ARBA00022692"/>
    </source>
</evidence>
<feature type="transmembrane region" description="Helical" evidence="5">
    <location>
        <begin position="55"/>
        <end position="73"/>
    </location>
</feature>
<accession>A0A1I5UGK2</accession>
<dbReference type="InterPro" id="IPR000595">
    <property type="entry name" value="cNMP-bd_dom"/>
</dbReference>
<dbReference type="SMART" id="SM00100">
    <property type="entry name" value="cNMP"/>
    <property type="match status" value="1"/>
</dbReference>
<feature type="domain" description="Cyclic nucleotide-binding" evidence="6">
    <location>
        <begin position="604"/>
        <end position="696"/>
    </location>
</feature>
<dbReference type="Pfam" id="PF01740">
    <property type="entry name" value="STAS"/>
    <property type="match status" value="1"/>
</dbReference>
<sequence length="729" mass="75390">MRTYPPAPSALSWPMMQGSGAGLAAGIVIGLNQIGSAVALSTLVFSGPASSGGTTGAALFLFAGLVGTAAVLLARDSPKLVFVGTHIAPVAVLMPAIVAATEASASPVAVFTLLGLTALVAGTAMILLSVFDLGRIVRLMPYPVATGFLASTGLLLMIAAVRLVAPDLQEMLRDPAGTDGLRLLNVGAAVVLAGALLLAGRWRRGVGPLLCLGLAACTFFGVLGLSGIGIEEARASGILFRPGAAHPDPAFGAGAVLGLAPDLLISFGPVIAAAALVAVMSMILNMSGIELVLSSDIDTRRTLFRTGVANLVVGALGGSVCYAASSSAIVAKAFGARSRIAPIASSGTLLLGILAVGPVIALTPRFIAAGLLLSIGATIFWSWFGAQRRLLPRTDWFLSGFIILVSATFGMLTAIGFGLLAAIAIFAVTYARLPVIAAAADLSRRSSAVDRGPREREWLDLHAHRGQVLALQGFLFFGSIEQVIARARGLLSATHPPRYIVLDFKHVSGMDAAALAGFLKLERNAATHGARLILSGMNAATAAVFDRHSDATGSRAFRQRAACADAALEHVEDALLEDMPAGPGPENAASALAALSGSKDTARRLLSTMSREQVNGGTRLIREGQTDTDVFVVDAGRFRIETAGPDGGRFRIRSLRAGAILGEIAGYSGLTRSADVVAEGDAVVYRMGAAQLENLFRIDPELAALWHRMMATELAGKLLRTSAMLHQFD</sequence>